<feature type="non-terminal residue" evidence="11">
    <location>
        <position position="1"/>
    </location>
</feature>
<dbReference type="Proteomes" id="UP000824890">
    <property type="component" value="Unassembled WGS sequence"/>
</dbReference>
<dbReference type="InterPro" id="IPR002156">
    <property type="entry name" value="RNaseH_domain"/>
</dbReference>
<evidence type="ECO:0000259" key="10">
    <source>
        <dbReference type="PROSITE" id="PS51485"/>
    </source>
</evidence>
<evidence type="ECO:0000313" key="11">
    <source>
        <dbReference type="EMBL" id="KAH0857297.1"/>
    </source>
</evidence>
<keyword evidence="6" id="KW-1015">Disulfide bond</keyword>
<dbReference type="InterPro" id="IPR003245">
    <property type="entry name" value="Phytocyanin_dom"/>
</dbReference>
<name>A0ABQ7XMZ2_BRANA</name>
<evidence type="ECO:0000256" key="3">
    <source>
        <dbReference type="ARBA" id="ARBA00022622"/>
    </source>
</evidence>
<dbReference type="InterPro" id="IPR041846">
    <property type="entry name" value="ENL_dom"/>
</dbReference>
<dbReference type="CDD" id="cd11019">
    <property type="entry name" value="OsENODL1_like"/>
    <property type="match status" value="2"/>
</dbReference>
<keyword evidence="5" id="KW-0472">Membrane</keyword>
<dbReference type="SUPFAM" id="SSF49503">
    <property type="entry name" value="Cupredoxins"/>
    <property type="match status" value="2"/>
</dbReference>
<evidence type="ECO:0000256" key="6">
    <source>
        <dbReference type="ARBA" id="ARBA00023157"/>
    </source>
</evidence>
<keyword evidence="12" id="KW-1185">Reference proteome</keyword>
<dbReference type="Pfam" id="PF13456">
    <property type="entry name" value="RVT_3"/>
    <property type="match status" value="1"/>
</dbReference>
<evidence type="ECO:0000256" key="4">
    <source>
        <dbReference type="ARBA" id="ARBA00022729"/>
    </source>
</evidence>
<keyword evidence="2" id="KW-1003">Cell membrane</keyword>
<protein>
    <recommendedName>
        <fullName evidence="10">Phytocyanin domain-containing protein</fullName>
    </recommendedName>
</protein>
<dbReference type="Pfam" id="PF02298">
    <property type="entry name" value="Cu_bind_like"/>
    <property type="match status" value="2"/>
</dbReference>
<keyword evidence="3" id="KW-0336">GPI-anchor</keyword>
<evidence type="ECO:0000256" key="5">
    <source>
        <dbReference type="ARBA" id="ARBA00023136"/>
    </source>
</evidence>
<gene>
    <name evidence="11" type="ORF">HID58_085558</name>
</gene>
<organism evidence="11 12">
    <name type="scientific">Brassica napus</name>
    <name type="common">Rape</name>
    <dbReference type="NCBI Taxonomy" id="3708"/>
    <lineage>
        <taxon>Eukaryota</taxon>
        <taxon>Viridiplantae</taxon>
        <taxon>Streptophyta</taxon>
        <taxon>Embryophyta</taxon>
        <taxon>Tracheophyta</taxon>
        <taxon>Spermatophyta</taxon>
        <taxon>Magnoliopsida</taxon>
        <taxon>eudicotyledons</taxon>
        <taxon>Gunneridae</taxon>
        <taxon>Pentapetalae</taxon>
        <taxon>rosids</taxon>
        <taxon>malvids</taxon>
        <taxon>Brassicales</taxon>
        <taxon>Brassicaceae</taxon>
        <taxon>Brassiceae</taxon>
        <taxon>Brassica</taxon>
    </lineage>
</organism>
<comment type="caution">
    <text evidence="11">The sequence shown here is derived from an EMBL/GenBank/DDBJ whole genome shotgun (WGS) entry which is preliminary data.</text>
</comment>
<keyword evidence="8" id="KW-0449">Lipoprotein</keyword>
<reference evidence="11 12" key="1">
    <citation type="submission" date="2021-05" db="EMBL/GenBank/DDBJ databases">
        <title>Genome Assembly of Synthetic Allotetraploid Brassica napus Reveals Homoeologous Exchanges between Subgenomes.</title>
        <authorList>
            <person name="Davis J.T."/>
        </authorList>
    </citation>
    <scope>NUCLEOTIDE SEQUENCE [LARGE SCALE GENOMIC DNA]</scope>
    <source>
        <strain evidence="12">cv. Da-Ae</strain>
        <tissue evidence="11">Seedling</tissue>
    </source>
</reference>
<evidence type="ECO:0000256" key="1">
    <source>
        <dbReference type="ARBA" id="ARBA00004609"/>
    </source>
</evidence>
<proteinExistence type="inferred from homology"/>
<feature type="domain" description="Phytocyanin" evidence="10">
    <location>
        <begin position="79"/>
        <end position="177"/>
    </location>
</feature>
<feature type="domain" description="Phytocyanin" evidence="10">
    <location>
        <begin position="372"/>
        <end position="470"/>
    </location>
</feature>
<keyword evidence="7" id="KW-0325">Glycoprotein</keyword>
<evidence type="ECO:0000256" key="8">
    <source>
        <dbReference type="ARBA" id="ARBA00023288"/>
    </source>
</evidence>
<dbReference type="Gene3D" id="2.60.40.420">
    <property type="entry name" value="Cupredoxins - blue copper proteins"/>
    <property type="match status" value="2"/>
</dbReference>
<dbReference type="PANTHER" id="PTHR33021">
    <property type="entry name" value="BLUE COPPER PROTEIN"/>
    <property type="match status" value="1"/>
</dbReference>
<comment type="similarity">
    <text evidence="9">Belongs to the early nodulin-like (ENODL) family.</text>
</comment>
<dbReference type="PROSITE" id="PS51485">
    <property type="entry name" value="PHYTOCYANIN"/>
    <property type="match status" value="2"/>
</dbReference>
<evidence type="ECO:0000256" key="7">
    <source>
        <dbReference type="ARBA" id="ARBA00023180"/>
    </source>
</evidence>
<evidence type="ECO:0000256" key="2">
    <source>
        <dbReference type="ARBA" id="ARBA00022475"/>
    </source>
</evidence>
<dbReference type="PANTHER" id="PTHR33021:SF44">
    <property type="entry name" value="EARLY NODULIN-LIKE PROTEIN 8"/>
    <property type="match status" value="1"/>
</dbReference>
<evidence type="ECO:0000256" key="9">
    <source>
        <dbReference type="ARBA" id="ARBA00035011"/>
    </source>
</evidence>
<evidence type="ECO:0000313" key="12">
    <source>
        <dbReference type="Proteomes" id="UP000824890"/>
    </source>
</evidence>
<sequence>DARHCPLEAMCPNTPVRGKTAIPLLLDFHQYIRAKLFRHKTHPPIKREREREREREMGMMSLSSVMVLLMILLVQVSSTQYKVGDLDSWGIPTDAKVYSKWPKSHSFKIVFLYPPSEDSMIQVTASNFKSCNTKDPILYMNDGNSLFNLTQNGTFYFTSGHPGHCQKYQKLIVSVGPYSAEADALSPSSSSADADAPSYQNAFGSIPLSQKSSSSSPLFSTVVASLACAVVVAAKAETGNRNKRPRDGNIWTVPESERVKCNIGISWSKATCMANLSWIVRNSEGETLLHSRRAINGVSSLLEARRLGLIWAAESMNSHKLQKVCFELENYELVGSVNKPKDTREREREMGMMSLSSVMVLLMILLVQVSSTQYKVGDLDSWGIPTDAKVYSKWPKSHSFKIVFLYPPSEDSMIQVTASNFKSCNTKDPILYMNDGNSLFNLTQNGTFYFTSGHPGHCQKYQKLIVSVGPYSAEADALSPSSSSADADAPSYQNAFGSIPLSQKSSSSSPLFSTVVASLACAVVVGALM</sequence>
<accession>A0ABQ7XMZ2</accession>
<keyword evidence="4" id="KW-0732">Signal</keyword>
<dbReference type="InterPro" id="IPR008972">
    <property type="entry name" value="Cupredoxin"/>
</dbReference>
<dbReference type="InterPro" id="IPR039391">
    <property type="entry name" value="Phytocyanin-like"/>
</dbReference>
<comment type="subcellular location">
    <subcellularLocation>
        <location evidence="1">Cell membrane</location>
        <topology evidence="1">Lipid-anchor</topology>
        <topology evidence="1">GPI-anchor</topology>
    </subcellularLocation>
</comment>
<dbReference type="EMBL" id="JAGKQM010000019">
    <property type="protein sequence ID" value="KAH0857297.1"/>
    <property type="molecule type" value="Genomic_DNA"/>
</dbReference>